<dbReference type="Proteomes" id="UP001595969">
    <property type="component" value="Unassembled WGS sequence"/>
</dbReference>
<proteinExistence type="predicted"/>
<evidence type="ECO:0008006" key="4">
    <source>
        <dbReference type="Google" id="ProtNLM"/>
    </source>
</evidence>
<evidence type="ECO:0000313" key="3">
    <source>
        <dbReference type="Proteomes" id="UP001595969"/>
    </source>
</evidence>
<name>A0ABV9MRK0_9ENTE</name>
<keyword evidence="1" id="KW-1133">Transmembrane helix</keyword>
<dbReference type="RefSeq" id="WP_204655047.1">
    <property type="nucleotide sequence ID" value="NZ_JAFBFD010000052.1"/>
</dbReference>
<sequence>MYLLVALLCKKVLQNTIPFISPILMFARYALDDASLLAVLTSMGINLLFTVFLGFIGKNVYQGGVFIYSGDKFINVLKGSFRSGKYYG</sequence>
<keyword evidence="1" id="KW-0472">Membrane</keyword>
<evidence type="ECO:0000313" key="2">
    <source>
        <dbReference type="EMBL" id="MFC4718622.1"/>
    </source>
</evidence>
<keyword evidence="3" id="KW-1185">Reference proteome</keyword>
<reference evidence="3" key="1">
    <citation type="journal article" date="2019" name="Int. J. Syst. Evol. Microbiol.">
        <title>The Global Catalogue of Microorganisms (GCM) 10K type strain sequencing project: providing services to taxonomists for standard genome sequencing and annotation.</title>
        <authorList>
            <consortium name="The Broad Institute Genomics Platform"/>
            <consortium name="The Broad Institute Genome Sequencing Center for Infectious Disease"/>
            <person name="Wu L."/>
            <person name="Ma J."/>
        </authorList>
    </citation>
    <scope>NUCLEOTIDE SEQUENCE [LARGE SCALE GENOMIC DNA]</scope>
    <source>
        <strain evidence="3">CGMCC 1.19032</strain>
    </source>
</reference>
<evidence type="ECO:0000256" key="1">
    <source>
        <dbReference type="SAM" id="Phobius"/>
    </source>
</evidence>
<organism evidence="2 3">
    <name type="scientific">Enterococcus lemanii</name>
    <dbReference type="NCBI Taxonomy" id="1159752"/>
    <lineage>
        <taxon>Bacteria</taxon>
        <taxon>Bacillati</taxon>
        <taxon>Bacillota</taxon>
        <taxon>Bacilli</taxon>
        <taxon>Lactobacillales</taxon>
        <taxon>Enterococcaceae</taxon>
        <taxon>Enterococcus</taxon>
    </lineage>
</organism>
<keyword evidence="1" id="KW-0812">Transmembrane</keyword>
<accession>A0ABV9MRK0</accession>
<comment type="caution">
    <text evidence="2">The sequence shown here is derived from an EMBL/GenBank/DDBJ whole genome shotgun (WGS) entry which is preliminary data.</text>
</comment>
<protein>
    <recommendedName>
        <fullName evidence="4">ABC transporter permease</fullName>
    </recommendedName>
</protein>
<dbReference type="EMBL" id="JBHSGS010000012">
    <property type="protein sequence ID" value="MFC4718622.1"/>
    <property type="molecule type" value="Genomic_DNA"/>
</dbReference>
<gene>
    <name evidence="2" type="ORF">ACFO5I_02530</name>
</gene>
<feature type="transmembrane region" description="Helical" evidence="1">
    <location>
        <begin position="37"/>
        <end position="56"/>
    </location>
</feature>